<evidence type="ECO:0000313" key="4">
    <source>
        <dbReference type="Proteomes" id="UP001591681"/>
    </source>
</evidence>
<evidence type="ECO:0000256" key="2">
    <source>
        <dbReference type="SAM" id="Phobius"/>
    </source>
</evidence>
<dbReference type="Proteomes" id="UP001591681">
    <property type="component" value="Unassembled WGS sequence"/>
</dbReference>
<feature type="compositionally biased region" description="Basic and acidic residues" evidence="1">
    <location>
        <begin position="81"/>
        <end position="91"/>
    </location>
</feature>
<dbReference type="AlphaFoldDB" id="A0ABD1JKN0"/>
<organism evidence="3 4">
    <name type="scientific">Coilia grayii</name>
    <name type="common">Gray's grenadier anchovy</name>
    <dbReference type="NCBI Taxonomy" id="363190"/>
    <lineage>
        <taxon>Eukaryota</taxon>
        <taxon>Metazoa</taxon>
        <taxon>Chordata</taxon>
        <taxon>Craniata</taxon>
        <taxon>Vertebrata</taxon>
        <taxon>Euteleostomi</taxon>
        <taxon>Actinopterygii</taxon>
        <taxon>Neopterygii</taxon>
        <taxon>Teleostei</taxon>
        <taxon>Clupei</taxon>
        <taxon>Clupeiformes</taxon>
        <taxon>Clupeoidei</taxon>
        <taxon>Engraulidae</taxon>
        <taxon>Coilinae</taxon>
        <taxon>Coilia</taxon>
    </lineage>
</organism>
<keyword evidence="2" id="KW-0472">Membrane</keyword>
<gene>
    <name evidence="3" type="ORF">ACEWY4_016470</name>
</gene>
<accession>A0ABD1JKN0</accession>
<name>A0ABD1JKN0_9TELE</name>
<dbReference type="EMBL" id="JBHFQA010000014">
    <property type="protein sequence ID" value="KAL2087642.1"/>
    <property type="molecule type" value="Genomic_DNA"/>
</dbReference>
<evidence type="ECO:0000256" key="1">
    <source>
        <dbReference type="SAM" id="MobiDB-lite"/>
    </source>
</evidence>
<reference evidence="3 4" key="1">
    <citation type="submission" date="2024-09" db="EMBL/GenBank/DDBJ databases">
        <title>A chromosome-level genome assembly of Gray's grenadier anchovy, Coilia grayii.</title>
        <authorList>
            <person name="Fu Z."/>
        </authorList>
    </citation>
    <scope>NUCLEOTIDE SEQUENCE [LARGE SCALE GENOMIC DNA]</scope>
    <source>
        <strain evidence="3">G4</strain>
        <tissue evidence="3">Muscle</tissue>
    </source>
</reference>
<feature type="region of interest" description="Disordered" evidence="1">
    <location>
        <begin position="43"/>
        <end position="97"/>
    </location>
</feature>
<comment type="caution">
    <text evidence="3">The sequence shown here is derived from an EMBL/GenBank/DDBJ whole genome shotgun (WGS) entry which is preliminary data.</text>
</comment>
<protein>
    <submittedName>
        <fullName evidence="3">Uncharacterized protein</fullName>
    </submittedName>
</protein>
<proteinExistence type="predicted"/>
<keyword evidence="2" id="KW-1133">Transmembrane helix</keyword>
<evidence type="ECO:0000313" key="3">
    <source>
        <dbReference type="EMBL" id="KAL2087642.1"/>
    </source>
</evidence>
<keyword evidence="4" id="KW-1185">Reference proteome</keyword>
<feature type="region of interest" description="Disordered" evidence="1">
    <location>
        <begin position="1"/>
        <end position="24"/>
    </location>
</feature>
<feature type="transmembrane region" description="Helical" evidence="2">
    <location>
        <begin position="259"/>
        <end position="279"/>
    </location>
</feature>
<sequence>MAGGGGGGEDCQDGPRPVRRGKGSGRGWQAVLLACCLCSAAQPDKSEGEQGQGEYKHGNAGMMKWRNTDISQLMTDEDKENDTNKKRDNGQKKRRKTLGKALAHWCSRLFKKKAAPDTGNKWRWGVVLSEEERLRQRQEALRRERACLEAYRLQQEKEWARRIMNCNIHRNRKTMQANKFWSSLPLRAEDATRAVTFREPTPFNVCTRNNKRKLSQRELEWRRTVDEVRKAEMEKMAESKQKKMTWLTFVKGDSLKEDLILLVMAFAILFYLFLNLYHLSVPSLSACTFSANSSCNETEFCVTSLMRADL</sequence>
<keyword evidence="2" id="KW-0812">Transmembrane</keyword>